<dbReference type="Gene3D" id="1.20.930.20">
    <property type="entry name" value="Adaptor protein Cbl, N-terminal domain"/>
    <property type="match status" value="1"/>
</dbReference>
<dbReference type="OrthoDB" id="3307384at2759"/>
<reference evidence="1" key="1">
    <citation type="journal article" date="2020" name="Nat. Commun.">
        <title>Large-scale genome sequencing of mycorrhizal fungi provides insights into the early evolution of symbiotic traits.</title>
        <authorList>
            <person name="Miyauchi S."/>
            <person name="Kiss E."/>
            <person name="Kuo A."/>
            <person name="Drula E."/>
            <person name="Kohler A."/>
            <person name="Sanchez-Garcia M."/>
            <person name="Morin E."/>
            <person name="Andreopoulos B."/>
            <person name="Barry K.W."/>
            <person name="Bonito G."/>
            <person name="Buee M."/>
            <person name="Carver A."/>
            <person name="Chen C."/>
            <person name="Cichocki N."/>
            <person name="Clum A."/>
            <person name="Culley D."/>
            <person name="Crous P.W."/>
            <person name="Fauchery L."/>
            <person name="Girlanda M."/>
            <person name="Hayes R.D."/>
            <person name="Keri Z."/>
            <person name="LaButti K."/>
            <person name="Lipzen A."/>
            <person name="Lombard V."/>
            <person name="Magnuson J."/>
            <person name="Maillard F."/>
            <person name="Murat C."/>
            <person name="Nolan M."/>
            <person name="Ohm R.A."/>
            <person name="Pangilinan J."/>
            <person name="Pereira M.F."/>
            <person name="Perotto S."/>
            <person name="Peter M."/>
            <person name="Pfister S."/>
            <person name="Riley R."/>
            <person name="Sitrit Y."/>
            <person name="Stielow J.B."/>
            <person name="Szollosi G."/>
            <person name="Zifcakova L."/>
            <person name="Stursova M."/>
            <person name="Spatafora J.W."/>
            <person name="Tedersoo L."/>
            <person name="Vaario L.M."/>
            <person name="Yamada A."/>
            <person name="Yan M."/>
            <person name="Wang P."/>
            <person name="Xu J."/>
            <person name="Bruns T."/>
            <person name="Baldrian P."/>
            <person name="Vilgalys R."/>
            <person name="Dunand C."/>
            <person name="Henrissat B."/>
            <person name="Grigoriev I.V."/>
            <person name="Hibbett D."/>
            <person name="Nagy L.G."/>
            <person name="Martin F.M."/>
        </authorList>
    </citation>
    <scope>NUCLEOTIDE SEQUENCE</scope>
    <source>
        <strain evidence="1">UP504</strain>
    </source>
</reference>
<comment type="caution">
    <text evidence="1">The sequence shown here is derived from an EMBL/GenBank/DDBJ whole genome shotgun (WGS) entry which is preliminary data.</text>
</comment>
<protein>
    <submittedName>
        <fullName evidence="1">Uncharacterized protein</fullName>
    </submittedName>
</protein>
<dbReference type="AlphaFoldDB" id="A0A9P6ANT3"/>
<evidence type="ECO:0000313" key="1">
    <source>
        <dbReference type="EMBL" id="KAF9508859.1"/>
    </source>
</evidence>
<dbReference type="EMBL" id="MU129049">
    <property type="protein sequence ID" value="KAF9508859.1"/>
    <property type="molecule type" value="Genomic_DNA"/>
</dbReference>
<name>A0A9P6ANT3_9AGAM</name>
<accession>A0A9P6ANT3</accession>
<proteinExistence type="predicted"/>
<dbReference type="CDD" id="cd21037">
    <property type="entry name" value="MLKL_NTD"/>
    <property type="match status" value="1"/>
</dbReference>
<dbReference type="InterPro" id="IPR059179">
    <property type="entry name" value="MLKL-like_MCAfunc"/>
</dbReference>
<dbReference type="GO" id="GO:0007166">
    <property type="term" value="P:cell surface receptor signaling pathway"/>
    <property type="evidence" value="ECO:0007669"/>
    <property type="project" value="InterPro"/>
</dbReference>
<dbReference type="Proteomes" id="UP000886523">
    <property type="component" value="Unassembled WGS sequence"/>
</dbReference>
<sequence>MYPDYINSHSSAPGWDAVVAISSILEHIPALPQPIAGSLRQVVDVVSGIIRTVNLMRQNRNDCAHLISRVVRFLQSLVDDLRTSKVPILDGTPTTARLFALRSNLMAIKEDTERWSRLGALGSFVKSGEIKDAISRHRENLVDCFSTFQVSACLTLSFS</sequence>
<keyword evidence="2" id="KW-1185">Reference proteome</keyword>
<gene>
    <name evidence="1" type="ORF">BS47DRAFT_204956</name>
</gene>
<dbReference type="InterPro" id="IPR036537">
    <property type="entry name" value="Adaptor_Cbl_N_dom_sf"/>
</dbReference>
<evidence type="ECO:0000313" key="2">
    <source>
        <dbReference type="Proteomes" id="UP000886523"/>
    </source>
</evidence>
<organism evidence="1 2">
    <name type="scientific">Hydnum rufescens UP504</name>
    <dbReference type="NCBI Taxonomy" id="1448309"/>
    <lineage>
        <taxon>Eukaryota</taxon>
        <taxon>Fungi</taxon>
        <taxon>Dikarya</taxon>
        <taxon>Basidiomycota</taxon>
        <taxon>Agaricomycotina</taxon>
        <taxon>Agaricomycetes</taxon>
        <taxon>Cantharellales</taxon>
        <taxon>Hydnaceae</taxon>
        <taxon>Hydnum</taxon>
    </lineage>
</organism>